<reference evidence="2 3" key="1">
    <citation type="journal article" date="2015" name="Environ. Microbiol.">
        <title>Novel viral genomes identified from six metagenomes reveal wide distribution of archaeal viruses and high viral diversity in terrestrial hot springs.</title>
        <authorList>
            <person name="Gudbergsdottir S.R."/>
            <person name="Menzel P."/>
            <person name="Krogh A."/>
            <person name="Young M."/>
            <person name="Peng X."/>
        </authorList>
    </citation>
    <scope>NUCLEOTIDE SEQUENCE [LARGE SCALE GENOMIC DNA]</scope>
    <source>
        <strain evidence="2 3">ABV2</strain>
    </source>
</reference>
<accession>A0A0N9P6E9</accession>
<feature type="transmembrane region" description="Helical" evidence="1">
    <location>
        <begin position="157"/>
        <end position="176"/>
    </location>
</feature>
<dbReference type="EMBL" id="KP282673">
    <property type="protein sequence ID" value="ALG96791.1"/>
    <property type="molecule type" value="Genomic_DNA"/>
</dbReference>
<evidence type="ECO:0000256" key="1">
    <source>
        <dbReference type="SAM" id="Phobius"/>
    </source>
</evidence>
<keyword evidence="1" id="KW-1133">Transmembrane helix</keyword>
<protein>
    <submittedName>
        <fullName evidence="2">Uncharacterized protein</fullName>
    </submittedName>
</protein>
<keyword evidence="1" id="KW-0812">Transmembrane</keyword>
<keyword evidence="1" id="KW-0472">Membrane</keyword>
<name>A0A0N9P6E9_9VIRU</name>
<feature type="transmembrane region" description="Helical" evidence="1">
    <location>
        <begin position="182"/>
        <end position="202"/>
    </location>
</feature>
<dbReference type="OrthoDB" id="20559at10239"/>
<proteinExistence type="predicted"/>
<dbReference type="RefSeq" id="YP_009211313.1">
    <property type="nucleotide sequence ID" value="NC_028938.1"/>
</dbReference>
<keyword evidence="3" id="KW-1185">Reference proteome</keyword>
<evidence type="ECO:0000313" key="2">
    <source>
        <dbReference type="EMBL" id="ALG96791.1"/>
    </source>
</evidence>
<dbReference type="KEGG" id="vg:26637881"/>
<dbReference type="GeneID" id="26637881"/>
<dbReference type="Proteomes" id="UP000202536">
    <property type="component" value="Segment"/>
</dbReference>
<feature type="transmembrane region" description="Helical" evidence="1">
    <location>
        <begin position="69"/>
        <end position="90"/>
    </location>
</feature>
<organism evidence="2 3">
    <name type="scientific">Acidianus bottle-shaped virus 2 strain ABV2</name>
    <dbReference type="NCBI Taxonomy" id="1732173"/>
    <lineage>
        <taxon>Viruses</taxon>
        <taxon>Viruses incertae sedis</taxon>
        <taxon>Ampullaviridae</taxon>
        <taxon>Bottigliavirus</taxon>
        <taxon>Bottigliavirus puteoliense</taxon>
        <taxon>Bottigliavirus ABV2</taxon>
    </lineage>
</organism>
<sequence>MGCTVESLGSVPSLSEWKGLEPICKIPPSEQFSEISCPLSTQYQSSKLCTLLPPGVTDSLIDFLANLPIILLFVASAPARFIYCIAYNFLLNFDSFIQGIQYSIINPIIDFLTNPLVYLTIGLSDGENNASFSVPSLVGIISQACMPSIVQTIYQDLGTVFYAIGYGLGFILGLFIDLYDIILYSICSLVTLSLSFGLCLSYDIVDIFKGQGGIEFTIYPFSFLAGFLQNYINCGCALGSYPSAHIIFCMTFGGSCPSDCPCGIGFTPPTCSPIPTVPPPKPSSESFTFIVEVTDFAESVFNTLQSDFEGLSNYAHDIYNDLSGGLTDLSNFAHGAISDLEQDVEKLFSEVSEKSSESS</sequence>
<evidence type="ECO:0000313" key="3">
    <source>
        <dbReference type="Proteomes" id="UP000202536"/>
    </source>
</evidence>